<sequence length="80" mass="8898">MHGARSSLFLPRVFVTQSLRCATYACIDTSGNDNRQFQSSLLLIVLSVYCRDRLPISQGSDPGRSSLISPDNHIDRMSQP</sequence>
<comment type="caution">
    <text evidence="2">The sequence shown here is derived from an EMBL/GenBank/DDBJ whole genome shotgun (WGS) entry which is preliminary data.</text>
</comment>
<reference evidence="2 3" key="1">
    <citation type="submission" date="2023-09" db="EMBL/GenBank/DDBJ databases">
        <title>Multi-omics analysis of a traditional fermented food reveals byproduct-associated fungal strains for waste-to-food upcycling.</title>
        <authorList>
            <consortium name="Lawrence Berkeley National Laboratory"/>
            <person name="Rekdal V.M."/>
            <person name="Villalobos-Escobedo J.M."/>
            <person name="Rodriguez-Valeron N."/>
            <person name="Garcia M.O."/>
            <person name="Vasquez D.P."/>
            <person name="Damayanti I."/>
            <person name="Sorensen P.M."/>
            <person name="Baidoo E.E."/>
            <person name="De Carvalho A.C."/>
            <person name="Riley R."/>
            <person name="Lipzen A."/>
            <person name="He G."/>
            <person name="Yan M."/>
            <person name="Haridas S."/>
            <person name="Daum C."/>
            <person name="Yoshinaga Y."/>
            <person name="Ng V."/>
            <person name="Grigoriev I.V."/>
            <person name="Munk R."/>
            <person name="Nuraida L."/>
            <person name="Wijaya C.H."/>
            <person name="Morales P.-C."/>
            <person name="Keasling J.D."/>
        </authorList>
    </citation>
    <scope>NUCLEOTIDE SEQUENCE [LARGE SCALE GENOMIC DNA]</scope>
    <source>
        <strain evidence="2 3">FGSC 2613</strain>
    </source>
</reference>
<evidence type="ECO:0000256" key="1">
    <source>
        <dbReference type="SAM" id="MobiDB-lite"/>
    </source>
</evidence>
<accession>A0ABR3DSG4</accession>
<evidence type="ECO:0000313" key="2">
    <source>
        <dbReference type="EMBL" id="KAL0475605.1"/>
    </source>
</evidence>
<name>A0ABR3DSG4_NEUIN</name>
<protein>
    <recommendedName>
        <fullName evidence="4">Secreted protein</fullName>
    </recommendedName>
</protein>
<dbReference type="EMBL" id="JAVLET010000001">
    <property type="protein sequence ID" value="KAL0475605.1"/>
    <property type="molecule type" value="Genomic_DNA"/>
</dbReference>
<organism evidence="2 3">
    <name type="scientific">Neurospora intermedia</name>
    <dbReference type="NCBI Taxonomy" id="5142"/>
    <lineage>
        <taxon>Eukaryota</taxon>
        <taxon>Fungi</taxon>
        <taxon>Dikarya</taxon>
        <taxon>Ascomycota</taxon>
        <taxon>Pezizomycotina</taxon>
        <taxon>Sordariomycetes</taxon>
        <taxon>Sordariomycetidae</taxon>
        <taxon>Sordariales</taxon>
        <taxon>Sordariaceae</taxon>
        <taxon>Neurospora</taxon>
    </lineage>
</organism>
<keyword evidence="3" id="KW-1185">Reference proteome</keyword>
<gene>
    <name evidence="2" type="ORF">QR685DRAFT_513192</name>
</gene>
<evidence type="ECO:0000313" key="3">
    <source>
        <dbReference type="Proteomes" id="UP001451303"/>
    </source>
</evidence>
<evidence type="ECO:0008006" key="4">
    <source>
        <dbReference type="Google" id="ProtNLM"/>
    </source>
</evidence>
<proteinExistence type="predicted"/>
<feature type="region of interest" description="Disordered" evidence="1">
    <location>
        <begin position="55"/>
        <end position="80"/>
    </location>
</feature>
<dbReference type="Proteomes" id="UP001451303">
    <property type="component" value="Unassembled WGS sequence"/>
</dbReference>